<organism evidence="2 3">
    <name type="scientific">Paractinoplanes atraurantiacus</name>
    <dbReference type="NCBI Taxonomy" id="1036182"/>
    <lineage>
        <taxon>Bacteria</taxon>
        <taxon>Bacillati</taxon>
        <taxon>Actinomycetota</taxon>
        <taxon>Actinomycetes</taxon>
        <taxon>Micromonosporales</taxon>
        <taxon>Micromonosporaceae</taxon>
        <taxon>Paractinoplanes</taxon>
    </lineage>
</organism>
<feature type="compositionally biased region" description="Low complexity" evidence="1">
    <location>
        <begin position="275"/>
        <end position="296"/>
    </location>
</feature>
<protein>
    <submittedName>
        <fullName evidence="2">Polyhydroxyalkanoate synthesis regulator phasin</fullName>
    </submittedName>
</protein>
<evidence type="ECO:0000313" key="3">
    <source>
        <dbReference type="Proteomes" id="UP000219612"/>
    </source>
</evidence>
<evidence type="ECO:0000313" key="2">
    <source>
        <dbReference type="EMBL" id="SNY53904.1"/>
    </source>
</evidence>
<feature type="compositionally biased region" description="Low complexity" evidence="1">
    <location>
        <begin position="239"/>
        <end position="261"/>
    </location>
</feature>
<dbReference type="Proteomes" id="UP000219612">
    <property type="component" value="Unassembled WGS sequence"/>
</dbReference>
<dbReference type="RefSeq" id="WP_179855371.1">
    <property type="nucleotide sequence ID" value="NZ_OBDY01000014.1"/>
</dbReference>
<name>A0A285J0Y4_9ACTN</name>
<evidence type="ECO:0000256" key="1">
    <source>
        <dbReference type="SAM" id="MobiDB-lite"/>
    </source>
</evidence>
<gene>
    <name evidence="2" type="ORF">SAMN05421748_114205</name>
</gene>
<feature type="region of interest" description="Disordered" evidence="1">
    <location>
        <begin position="234"/>
        <end position="320"/>
    </location>
</feature>
<reference evidence="2 3" key="1">
    <citation type="submission" date="2017-09" db="EMBL/GenBank/DDBJ databases">
        <authorList>
            <person name="Ehlers B."/>
            <person name="Leendertz F.H."/>
        </authorList>
    </citation>
    <scope>NUCLEOTIDE SEQUENCE [LARGE SCALE GENOMIC DNA]</scope>
    <source>
        <strain evidence="2 3">CGMCC 4.6857</strain>
    </source>
</reference>
<dbReference type="AlphaFoldDB" id="A0A285J0Y4"/>
<proteinExistence type="predicted"/>
<dbReference type="EMBL" id="OBDY01000014">
    <property type="protein sequence ID" value="SNY53904.1"/>
    <property type="molecule type" value="Genomic_DNA"/>
</dbReference>
<feature type="compositionally biased region" description="Basic residues" evidence="1">
    <location>
        <begin position="262"/>
        <end position="274"/>
    </location>
</feature>
<keyword evidence="3" id="KW-1185">Reference proteome</keyword>
<accession>A0A285J0Y4</accession>
<feature type="region of interest" description="Disordered" evidence="1">
    <location>
        <begin position="97"/>
        <end position="146"/>
    </location>
</feature>
<sequence length="320" mass="31687">MPDAWRAYLDLALGLTEAPRKRAQRVAGELVSKGGATAAQLQGLVDDLLSAGVANREALTNLVRYEVERALNVVGLATAEEVTELKTRLRDLEDQLREAEDSGVGGGATGGTRLDEPAPLPRKAVKKAAVPNAMPSAGTTPAAPLANTSRVAGAPAKKAVAKKAVAKKVPAEETATAGAAPIPPAKKAVAKKAVAKKTPAAETATAGAVPVGPAKKAAIAESVTPSAAIKKTAAKKAAKSAPTTPGAATTPGGDTASAPLKKAAKKAVAKKAVAKKAAAPAGTAEAPTAAVREAAAGTVLPPLSAPETAAPVENKADPEA</sequence>